<protein>
    <recommendedName>
        <fullName evidence="1">E2 ubiquitin-conjugating enzyme</fullName>
        <ecNumber evidence="1">2.3.2.23</ecNumber>
    </recommendedName>
</protein>
<evidence type="ECO:0000256" key="7">
    <source>
        <dbReference type="RuleBase" id="RU362109"/>
    </source>
</evidence>
<evidence type="ECO:0000256" key="4">
    <source>
        <dbReference type="ARBA" id="ARBA00022786"/>
    </source>
</evidence>
<dbReference type="Gene3D" id="3.10.110.10">
    <property type="entry name" value="Ubiquitin Conjugating Enzyme"/>
    <property type="match status" value="1"/>
</dbReference>
<dbReference type="AlphaFoldDB" id="A0A075B352"/>
<feature type="active site" description="Glycyl thioester intermediate" evidence="6">
    <location>
        <position position="91"/>
    </location>
</feature>
<dbReference type="OrthoDB" id="10069349at2759"/>
<dbReference type="PROSITE" id="PS50127">
    <property type="entry name" value="UBC_2"/>
    <property type="match status" value="1"/>
</dbReference>
<reference evidence="13" key="2">
    <citation type="journal article" date="2018" name="Nat. Microbiol.">
        <title>Leveraging single-cell genomics to expand the fungal tree of life.</title>
        <authorList>
            <person name="Ahrendt S.R."/>
            <person name="Quandt C.A."/>
            <person name="Ciobanu D."/>
            <person name="Clum A."/>
            <person name="Salamov A."/>
            <person name="Andreopoulos B."/>
            <person name="Cheng J.F."/>
            <person name="Woyke T."/>
            <person name="Pelin A."/>
            <person name="Henrissat B."/>
            <person name="Reynolds N.K."/>
            <person name="Benny G.L."/>
            <person name="Smith M.E."/>
            <person name="James T.Y."/>
            <person name="Grigoriev I.V."/>
        </authorList>
    </citation>
    <scope>NUCLEOTIDE SEQUENCE [LARGE SCALE GENOMIC DNA]</scope>
    <source>
        <strain evidence="13">CSF55</strain>
    </source>
</reference>
<proteinExistence type="inferred from homology"/>
<keyword evidence="3 7" id="KW-0547">Nucleotide-binding</keyword>
<keyword evidence="2" id="KW-0808">Transferase</keyword>
<dbReference type="Proteomes" id="UP000030755">
    <property type="component" value="Unassembled WGS sequence"/>
</dbReference>
<reference evidence="10 12" key="1">
    <citation type="journal article" date="2013" name="Curr. Biol.">
        <title>Shared signatures of parasitism and phylogenomics unite Cryptomycota and microsporidia.</title>
        <authorList>
            <person name="James T.Y."/>
            <person name="Pelin A."/>
            <person name="Bonen L."/>
            <person name="Ahrendt S."/>
            <person name="Sain D."/>
            <person name="Corradi N."/>
            <person name="Stajich J.E."/>
        </authorList>
    </citation>
    <scope>NUCLEOTIDE SEQUENCE [LARGE SCALE GENOMIC DNA]</scope>
    <source>
        <strain evidence="10">CSF55</strain>
        <strain evidence="10">CSF55</strain>
    </source>
</reference>
<keyword evidence="12" id="KW-1185">Reference proteome</keyword>
<feature type="domain" description="UBC core" evidence="9">
    <location>
        <begin position="7"/>
        <end position="153"/>
    </location>
</feature>
<evidence type="ECO:0000256" key="2">
    <source>
        <dbReference type="ARBA" id="ARBA00022679"/>
    </source>
</evidence>
<dbReference type="EC" id="2.3.2.23" evidence="1"/>
<reference evidence="11" key="3">
    <citation type="submission" date="2018-08" db="EMBL/GenBank/DDBJ databases">
        <title>Leveraging single-cell genomics to expand the Fungal Tree of Life.</title>
        <authorList>
            <consortium name="DOE Joint Genome Institute"/>
            <person name="Ahrendt S.R."/>
            <person name="Quandt C.A."/>
            <person name="Ciobanu D."/>
            <person name="Clum A."/>
            <person name="Salamov A."/>
            <person name="Andreopoulos B."/>
            <person name="Cheng J.-F."/>
            <person name="Woyke T."/>
            <person name="Pelin A."/>
            <person name="Henrissat B."/>
            <person name="Reynolds N."/>
            <person name="Benny G.L."/>
            <person name="Smith M.E."/>
            <person name="James T.Y."/>
            <person name="Grigoriev I.V."/>
        </authorList>
    </citation>
    <scope>NUCLEOTIDE SEQUENCE</scope>
    <source>
        <strain evidence="11">CSF55</strain>
    </source>
</reference>
<comment type="similarity">
    <text evidence="7">Belongs to the ubiquitin-conjugating enzyme family.</text>
</comment>
<dbReference type="InterPro" id="IPR023313">
    <property type="entry name" value="UBQ-conjugating_AS"/>
</dbReference>
<dbReference type="PANTHER" id="PTHR24067">
    <property type="entry name" value="UBIQUITIN-CONJUGATING ENZYME E2"/>
    <property type="match status" value="1"/>
</dbReference>
<evidence type="ECO:0000256" key="3">
    <source>
        <dbReference type="ARBA" id="ARBA00022741"/>
    </source>
</evidence>
<evidence type="ECO:0000256" key="1">
    <source>
        <dbReference type="ARBA" id="ARBA00012486"/>
    </source>
</evidence>
<dbReference type="FunFam" id="3.10.110.10:FF:000031">
    <property type="entry name" value="Ubiquitin-conjugating enzyme E2 22"/>
    <property type="match status" value="1"/>
</dbReference>
<dbReference type="SMART" id="SM00212">
    <property type="entry name" value="UBCc"/>
    <property type="match status" value="1"/>
</dbReference>
<keyword evidence="5 7" id="KW-0067">ATP-binding</keyword>
<dbReference type="GO" id="GO:0061631">
    <property type="term" value="F:ubiquitin conjugating enzyme activity"/>
    <property type="evidence" value="ECO:0007669"/>
    <property type="project" value="UniProtKB-EC"/>
</dbReference>
<name>A0A075B352_ROZAC</name>
<dbReference type="CDD" id="cd23804">
    <property type="entry name" value="UBCc_UBE2S"/>
    <property type="match status" value="1"/>
</dbReference>
<dbReference type="PROSITE" id="PS00183">
    <property type="entry name" value="UBC_1"/>
    <property type="match status" value="1"/>
</dbReference>
<evidence type="ECO:0000313" key="11">
    <source>
        <dbReference type="EMBL" id="RKP15631.1"/>
    </source>
</evidence>
<dbReference type="HOGENOM" id="CLU_030988_5_3_1"/>
<dbReference type="GO" id="GO:0005524">
    <property type="term" value="F:ATP binding"/>
    <property type="evidence" value="ECO:0007669"/>
    <property type="project" value="UniProtKB-UniRule"/>
</dbReference>
<organism evidence="10 12">
    <name type="scientific">Rozella allomycis (strain CSF55)</name>
    <dbReference type="NCBI Taxonomy" id="988480"/>
    <lineage>
        <taxon>Eukaryota</taxon>
        <taxon>Fungi</taxon>
        <taxon>Fungi incertae sedis</taxon>
        <taxon>Cryptomycota</taxon>
        <taxon>Cryptomycota incertae sedis</taxon>
        <taxon>Rozella</taxon>
    </lineage>
</organism>
<evidence type="ECO:0000313" key="12">
    <source>
        <dbReference type="Proteomes" id="UP000030755"/>
    </source>
</evidence>
<evidence type="ECO:0000256" key="5">
    <source>
        <dbReference type="ARBA" id="ARBA00022840"/>
    </source>
</evidence>
<dbReference type="InterPro" id="IPR016135">
    <property type="entry name" value="UBQ-conjugating_enzyme/RWD"/>
</dbReference>
<evidence type="ECO:0000313" key="13">
    <source>
        <dbReference type="Proteomes" id="UP000281549"/>
    </source>
</evidence>
<sequence length="177" mass="19873">MENLSTSVLKTLAKELTQLKTSPPEGIKINVNESNMLDIQAIIDGPEGTPYQEGKFPLKIVLPNQFPDVPPQCFFGVKIFHPNVGKNGEVCVNTLKKDWNRSFGLTHILLTIKCLLIDPNPESALNEEAGKFLLENYSEYERHARLWTKIHAKTADSSPANKENKLETSNKTVDKKK</sequence>
<feature type="non-terminal residue" evidence="10">
    <location>
        <position position="177"/>
    </location>
</feature>
<accession>A0A075B352</accession>
<dbReference type="Pfam" id="PF00179">
    <property type="entry name" value="UQ_con"/>
    <property type="match status" value="1"/>
</dbReference>
<dbReference type="EMBL" id="KE560376">
    <property type="protein sequence ID" value="EPZ37018.1"/>
    <property type="molecule type" value="Genomic_DNA"/>
</dbReference>
<dbReference type="EMBL" id="ML008377">
    <property type="protein sequence ID" value="RKP15631.1"/>
    <property type="molecule type" value="Genomic_DNA"/>
</dbReference>
<evidence type="ECO:0000259" key="9">
    <source>
        <dbReference type="PROSITE" id="PS50127"/>
    </source>
</evidence>
<dbReference type="Proteomes" id="UP000281549">
    <property type="component" value="Unassembled WGS sequence"/>
</dbReference>
<keyword evidence="4 7" id="KW-0833">Ubl conjugation pathway</keyword>
<dbReference type="InterPro" id="IPR000608">
    <property type="entry name" value="UBC"/>
</dbReference>
<evidence type="ECO:0000313" key="10">
    <source>
        <dbReference type="EMBL" id="EPZ37018.1"/>
    </source>
</evidence>
<dbReference type="STRING" id="988480.A0A075B352"/>
<dbReference type="SUPFAM" id="SSF54495">
    <property type="entry name" value="UBC-like"/>
    <property type="match status" value="1"/>
</dbReference>
<evidence type="ECO:0000256" key="6">
    <source>
        <dbReference type="PROSITE-ProRule" id="PRU10133"/>
    </source>
</evidence>
<feature type="region of interest" description="Disordered" evidence="8">
    <location>
        <begin position="153"/>
        <end position="177"/>
    </location>
</feature>
<dbReference type="InterPro" id="IPR050113">
    <property type="entry name" value="Ub_conjugating_enzyme"/>
</dbReference>
<gene>
    <name evidence="10" type="ORF">O9G_006359</name>
    <name evidence="11" type="ORF">ROZALSC1DRAFT_32037</name>
</gene>
<dbReference type="OMA" id="QPAKCGA"/>
<evidence type="ECO:0000256" key="8">
    <source>
        <dbReference type="SAM" id="MobiDB-lite"/>
    </source>
</evidence>